<dbReference type="PRINTS" id="PR00344">
    <property type="entry name" value="BCTRLSENSOR"/>
</dbReference>
<evidence type="ECO:0000256" key="3">
    <source>
        <dbReference type="ARBA" id="ARBA00022553"/>
    </source>
</evidence>
<evidence type="ECO:0000259" key="9">
    <source>
        <dbReference type="PROSITE" id="PS50112"/>
    </source>
</evidence>
<feature type="transmembrane region" description="Helical" evidence="7">
    <location>
        <begin position="152"/>
        <end position="170"/>
    </location>
</feature>
<reference evidence="11 12" key="1">
    <citation type="submission" date="2018-06" db="EMBL/GenBank/DDBJ databases">
        <title>Genomic Encyclopedia of Archaeal and Bacterial Type Strains, Phase II (KMG-II): from individual species to whole genera.</title>
        <authorList>
            <person name="Goeker M."/>
        </authorList>
    </citation>
    <scope>NUCLEOTIDE SEQUENCE [LARGE SCALE GENOMIC DNA]</scope>
    <source>
        <strain evidence="11 12">T4</strain>
    </source>
</reference>
<name>A0A326RNQ7_9BACT</name>
<evidence type="ECO:0000256" key="6">
    <source>
        <dbReference type="SAM" id="Coils"/>
    </source>
</evidence>
<feature type="transmembrane region" description="Helical" evidence="7">
    <location>
        <begin position="176"/>
        <end position="195"/>
    </location>
</feature>
<dbReference type="InterPro" id="IPR005467">
    <property type="entry name" value="His_kinase_dom"/>
</dbReference>
<dbReference type="SMART" id="SM00086">
    <property type="entry name" value="PAC"/>
    <property type="match status" value="1"/>
</dbReference>
<keyword evidence="12" id="KW-1185">Reference proteome</keyword>
<keyword evidence="7" id="KW-0812">Transmembrane</keyword>
<dbReference type="InterPro" id="IPR036097">
    <property type="entry name" value="HisK_dim/P_sf"/>
</dbReference>
<dbReference type="PROSITE" id="PS50112">
    <property type="entry name" value="PAS"/>
    <property type="match status" value="1"/>
</dbReference>
<sequence>MDIKETKPYQKILILSTFIFLGLSLLLFATRLFEFPYLNQIFQDVPGLKFNSVVLLVLAAIICHFWIREAQQGLRFGLVSLIFGVSFLSLIQDVTGFSFGIDELLFQDVLGRQNQVPFPGRMPGMTSLIFVFFSVGYFILQSKSSRKEWGQILIHGITLLCFIALLGYMLRVPDFYRLSFLTGISPITAFSWFLYSQIISLQNPNLGITGLLTGSQIGSKMARRFTPRLVLVLVILAGLRIELHRYDLIQVEFGIVLFALSFLLLGLWVVWDAASWLNYSDIKRRKAEEDLKLNNQNLEKLVLIRNQELHAILDTAEACIVSTDKNGLIRHFSKGAERMLGYTPEELIEKAKPLIFHDNIEVETRMKKMSEELGKTITGKELFTSLPILGKVYSDEWTYLTKSGKRIPVQLNISPITSPEGKNLGFIGIATDISQLADSRLKLRELLKKLEGRNHQLLNFAHVVSHNLRTPVYSIETLLGYYQEESNPEQRNEYWSLILGVVQSLSQSMEEALEVLRVQEDQGQNLEEVFFEEIFEKTKLALTGKILESDAELIEDFSNLQSIQFSKSYMESVFLNLLSNAIKYRDPERRPHINLKSGFEDGNAFLEISDNGLGIDLERNGDKIFGMNKVFHDHPEAKGVGLYIVKTQIESMGGKITVQSKPHVGTTFRIQFS</sequence>
<dbReference type="InterPro" id="IPR036890">
    <property type="entry name" value="HATPase_C_sf"/>
</dbReference>
<dbReference type="OrthoDB" id="9811889at2"/>
<protein>
    <recommendedName>
        <fullName evidence="2">histidine kinase</fullName>
        <ecNumber evidence="2">2.7.13.3</ecNumber>
    </recommendedName>
</protein>
<dbReference type="EMBL" id="QKTX01000012">
    <property type="protein sequence ID" value="PZV80296.1"/>
    <property type="molecule type" value="Genomic_DNA"/>
</dbReference>
<dbReference type="InterPro" id="IPR004358">
    <property type="entry name" value="Sig_transdc_His_kin-like_C"/>
</dbReference>
<evidence type="ECO:0000256" key="4">
    <source>
        <dbReference type="ARBA" id="ARBA00022679"/>
    </source>
</evidence>
<dbReference type="InterPro" id="IPR001610">
    <property type="entry name" value="PAC"/>
</dbReference>
<dbReference type="EC" id="2.7.13.3" evidence="2"/>
<keyword evidence="6" id="KW-0175">Coiled coil</keyword>
<dbReference type="InterPro" id="IPR035965">
    <property type="entry name" value="PAS-like_dom_sf"/>
</dbReference>
<comment type="catalytic activity">
    <reaction evidence="1">
        <text>ATP + protein L-histidine = ADP + protein N-phospho-L-histidine.</text>
        <dbReference type="EC" id="2.7.13.3"/>
    </reaction>
</comment>
<evidence type="ECO:0000256" key="7">
    <source>
        <dbReference type="SAM" id="Phobius"/>
    </source>
</evidence>
<dbReference type="SUPFAM" id="SSF47384">
    <property type="entry name" value="Homodimeric domain of signal transducing histidine kinase"/>
    <property type="match status" value="1"/>
</dbReference>
<evidence type="ECO:0000256" key="1">
    <source>
        <dbReference type="ARBA" id="ARBA00000085"/>
    </source>
</evidence>
<evidence type="ECO:0000259" key="10">
    <source>
        <dbReference type="PROSITE" id="PS50113"/>
    </source>
</evidence>
<feature type="transmembrane region" description="Helical" evidence="7">
    <location>
        <begin position="79"/>
        <end position="101"/>
    </location>
</feature>
<dbReference type="SMART" id="SM00091">
    <property type="entry name" value="PAS"/>
    <property type="match status" value="1"/>
</dbReference>
<dbReference type="Pfam" id="PF13426">
    <property type="entry name" value="PAS_9"/>
    <property type="match status" value="1"/>
</dbReference>
<dbReference type="CDD" id="cd00130">
    <property type="entry name" value="PAS"/>
    <property type="match status" value="1"/>
</dbReference>
<dbReference type="GO" id="GO:0000155">
    <property type="term" value="F:phosphorelay sensor kinase activity"/>
    <property type="evidence" value="ECO:0007669"/>
    <property type="project" value="InterPro"/>
</dbReference>
<keyword evidence="4" id="KW-0808">Transferase</keyword>
<evidence type="ECO:0000313" key="12">
    <source>
        <dbReference type="Proteomes" id="UP000248917"/>
    </source>
</evidence>
<feature type="coiled-coil region" evidence="6">
    <location>
        <begin position="502"/>
        <end position="529"/>
    </location>
</feature>
<feature type="domain" description="PAS" evidence="9">
    <location>
        <begin position="305"/>
        <end position="350"/>
    </location>
</feature>
<gene>
    <name evidence="11" type="ORF">CLV31_11263</name>
</gene>
<comment type="caution">
    <text evidence="11">The sequence shown here is derived from an EMBL/GenBank/DDBJ whole genome shotgun (WGS) entry which is preliminary data.</text>
</comment>
<dbReference type="AlphaFoldDB" id="A0A326RNQ7"/>
<dbReference type="Gene3D" id="3.30.565.10">
    <property type="entry name" value="Histidine kinase-like ATPase, C-terminal domain"/>
    <property type="match status" value="1"/>
</dbReference>
<dbReference type="NCBIfam" id="TIGR00229">
    <property type="entry name" value="sensory_box"/>
    <property type="match status" value="1"/>
</dbReference>
<dbReference type="SMART" id="SM00387">
    <property type="entry name" value="HATPase_c"/>
    <property type="match status" value="1"/>
</dbReference>
<dbReference type="PROSITE" id="PS50109">
    <property type="entry name" value="HIS_KIN"/>
    <property type="match status" value="1"/>
</dbReference>
<feature type="transmembrane region" description="Helical" evidence="7">
    <location>
        <begin position="121"/>
        <end position="140"/>
    </location>
</feature>
<dbReference type="SUPFAM" id="SSF55874">
    <property type="entry name" value="ATPase domain of HSP90 chaperone/DNA topoisomerase II/histidine kinase"/>
    <property type="match status" value="1"/>
</dbReference>
<proteinExistence type="predicted"/>
<dbReference type="Gene3D" id="3.30.450.20">
    <property type="entry name" value="PAS domain"/>
    <property type="match status" value="1"/>
</dbReference>
<dbReference type="PANTHER" id="PTHR43304:SF1">
    <property type="entry name" value="PAC DOMAIN-CONTAINING PROTEIN"/>
    <property type="match status" value="1"/>
</dbReference>
<dbReference type="InterPro" id="IPR000700">
    <property type="entry name" value="PAS-assoc_C"/>
</dbReference>
<keyword evidence="5" id="KW-0418">Kinase</keyword>
<feature type="transmembrane region" description="Helical" evidence="7">
    <location>
        <begin position="50"/>
        <end position="67"/>
    </location>
</feature>
<evidence type="ECO:0000256" key="5">
    <source>
        <dbReference type="ARBA" id="ARBA00022777"/>
    </source>
</evidence>
<evidence type="ECO:0000259" key="8">
    <source>
        <dbReference type="PROSITE" id="PS50109"/>
    </source>
</evidence>
<dbReference type="InterPro" id="IPR000014">
    <property type="entry name" value="PAS"/>
</dbReference>
<dbReference type="SUPFAM" id="SSF55785">
    <property type="entry name" value="PYP-like sensor domain (PAS domain)"/>
    <property type="match status" value="1"/>
</dbReference>
<feature type="transmembrane region" description="Helical" evidence="7">
    <location>
        <begin position="12"/>
        <end position="30"/>
    </location>
</feature>
<feature type="domain" description="PAC" evidence="10">
    <location>
        <begin position="393"/>
        <end position="445"/>
    </location>
</feature>
<dbReference type="Pfam" id="PF02518">
    <property type="entry name" value="HATPase_c"/>
    <property type="match status" value="1"/>
</dbReference>
<dbReference type="PROSITE" id="PS50113">
    <property type="entry name" value="PAC"/>
    <property type="match status" value="1"/>
</dbReference>
<dbReference type="Proteomes" id="UP000248917">
    <property type="component" value="Unassembled WGS sequence"/>
</dbReference>
<dbReference type="InterPro" id="IPR003594">
    <property type="entry name" value="HATPase_dom"/>
</dbReference>
<organism evidence="11 12">
    <name type="scientific">Algoriphagus aquaeductus</name>
    <dbReference type="NCBI Taxonomy" id="475299"/>
    <lineage>
        <taxon>Bacteria</taxon>
        <taxon>Pseudomonadati</taxon>
        <taxon>Bacteroidota</taxon>
        <taxon>Cytophagia</taxon>
        <taxon>Cytophagales</taxon>
        <taxon>Cyclobacteriaceae</taxon>
        <taxon>Algoriphagus</taxon>
    </lineage>
</organism>
<feature type="domain" description="Histidine kinase" evidence="8">
    <location>
        <begin position="463"/>
        <end position="673"/>
    </location>
</feature>
<evidence type="ECO:0000313" key="11">
    <source>
        <dbReference type="EMBL" id="PZV80296.1"/>
    </source>
</evidence>
<keyword evidence="7" id="KW-0472">Membrane</keyword>
<dbReference type="InterPro" id="IPR052162">
    <property type="entry name" value="Sensor_kinase/Photoreceptor"/>
</dbReference>
<feature type="transmembrane region" description="Helical" evidence="7">
    <location>
        <begin position="253"/>
        <end position="277"/>
    </location>
</feature>
<dbReference type="PANTHER" id="PTHR43304">
    <property type="entry name" value="PHYTOCHROME-LIKE PROTEIN CPH1"/>
    <property type="match status" value="1"/>
</dbReference>
<accession>A0A326RNQ7</accession>
<evidence type="ECO:0000256" key="2">
    <source>
        <dbReference type="ARBA" id="ARBA00012438"/>
    </source>
</evidence>
<keyword evidence="3" id="KW-0597">Phosphoprotein</keyword>
<keyword evidence="7" id="KW-1133">Transmembrane helix</keyword>
<dbReference type="Gene3D" id="1.10.287.130">
    <property type="match status" value="1"/>
</dbReference>